<accession>A0A8H2JFB2</accession>
<reference evidence="1" key="1">
    <citation type="submission" date="2018-01" db="EMBL/GenBank/DDBJ databases">
        <title>Comparative genomics of Mycobacterium mucogenicum and Mycobacterium neoaurum clade members emphasizing tRNA and non-coding RNA.</title>
        <authorList>
            <person name="Behra P.R.K."/>
            <person name="Pettersson B.M.F."/>
            <person name="Das S."/>
            <person name="Dasgupta S."/>
            <person name="Kirsebom L.A."/>
        </authorList>
    </citation>
    <scope>NUCLEOTIDE SEQUENCE</scope>
    <source>
        <strain evidence="1">DSM 44124</strain>
    </source>
</reference>
<protein>
    <submittedName>
        <fullName evidence="1">DUF4193 domain-containing protein</fullName>
    </submittedName>
</protein>
<dbReference type="Pfam" id="PF13834">
    <property type="entry name" value="DUF4193"/>
    <property type="match status" value="1"/>
</dbReference>
<dbReference type="GeneID" id="99615316"/>
<evidence type="ECO:0000313" key="1">
    <source>
        <dbReference type="EMBL" id="TLH53680.1"/>
    </source>
</evidence>
<comment type="caution">
    <text evidence="1">The sequence shown here is derived from an EMBL/GenBank/DDBJ whole genome shotgun (WGS) entry which is preliminary data.</text>
</comment>
<proteinExistence type="predicted"/>
<name>A0A8H2JFB2_MYCMU</name>
<organism evidence="1">
    <name type="scientific">Mycolicibacterium mucogenicum DSM 44124</name>
    <dbReference type="NCBI Taxonomy" id="1226753"/>
    <lineage>
        <taxon>Bacteria</taxon>
        <taxon>Bacillati</taxon>
        <taxon>Actinomycetota</taxon>
        <taxon>Actinomycetes</taxon>
        <taxon>Mycobacteriales</taxon>
        <taxon>Mycobacteriaceae</taxon>
        <taxon>Mycolicibacterium</taxon>
    </lineage>
</organism>
<dbReference type="InterPro" id="IPR025242">
    <property type="entry name" value="DUF4193"/>
</dbReference>
<gene>
    <name evidence="1" type="ORF">C1S78_16175</name>
</gene>
<sequence length="60" mass="6814">MCGVVLERSDHVTIDYDSPQQLARTPQQVNEFICIRCIHVREVSELAADRSQGHVCRECA</sequence>
<dbReference type="AlphaFoldDB" id="A0A8H2JFB2"/>
<dbReference type="RefSeq" id="WP_029118697.1">
    <property type="nucleotide sequence ID" value="NZ_ANBS01000015.1"/>
</dbReference>
<dbReference type="EMBL" id="POTL01000001">
    <property type="protein sequence ID" value="TLH53680.1"/>
    <property type="molecule type" value="Genomic_DNA"/>
</dbReference>